<keyword evidence="2" id="KW-1185">Reference proteome</keyword>
<name>A0A2W7NA03_9BACT</name>
<organism evidence="1 2">
    <name type="scientific">Breznakibacter xylanolyticus</name>
    <dbReference type="NCBI Taxonomy" id="990"/>
    <lineage>
        <taxon>Bacteria</taxon>
        <taxon>Pseudomonadati</taxon>
        <taxon>Bacteroidota</taxon>
        <taxon>Bacteroidia</taxon>
        <taxon>Marinilabiliales</taxon>
        <taxon>Marinilabiliaceae</taxon>
        <taxon>Breznakibacter</taxon>
    </lineage>
</organism>
<comment type="caution">
    <text evidence="1">The sequence shown here is derived from an EMBL/GenBank/DDBJ whole genome shotgun (WGS) entry which is preliminary data.</text>
</comment>
<dbReference type="EMBL" id="QKZK01000071">
    <property type="protein sequence ID" value="PZX09806.1"/>
    <property type="molecule type" value="Genomic_DNA"/>
</dbReference>
<reference evidence="1 2" key="1">
    <citation type="submission" date="2018-06" db="EMBL/GenBank/DDBJ databases">
        <title>Genomic Encyclopedia of Archaeal and Bacterial Type Strains, Phase II (KMG-II): from individual species to whole genera.</title>
        <authorList>
            <person name="Goeker M."/>
        </authorList>
    </citation>
    <scope>NUCLEOTIDE SEQUENCE [LARGE SCALE GENOMIC DNA]</scope>
    <source>
        <strain evidence="1 2">DSM 6779</strain>
    </source>
</reference>
<evidence type="ECO:0000313" key="1">
    <source>
        <dbReference type="EMBL" id="PZX09806.1"/>
    </source>
</evidence>
<protein>
    <submittedName>
        <fullName evidence="1">Uncharacterized protein</fullName>
    </submittedName>
</protein>
<evidence type="ECO:0000313" key="2">
    <source>
        <dbReference type="Proteomes" id="UP000249239"/>
    </source>
</evidence>
<proteinExistence type="predicted"/>
<gene>
    <name evidence="1" type="ORF">LX69_03511</name>
</gene>
<dbReference type="AlphaFoldDB" id="A0A2W7NA03"/>
<dbReference type="Proteomes" id="UP000249239">
    <property type="component" value="Unassembled WGS sequence"/>
</dbReference>
<accession>A0A2W7NA03</accession>
<sequence>MMEFVIFGAVNCPLQLGNGLIRFTPMLGVICNYAIKFVVCNDNLQLQNNYCGFY</sequence>